<keyword evidence="12" id="KW-0067">ATP-binding</keyword>
<keyword evidence="14 21" id="KW-0238">DNA-binding</keyword>
<dbReference type="InterPro" id="IPR015648">
    <property type="entry name" value="Transcrpt_fac_DP"/>
</dbReference>
<comment type="similarity">
    <text evidence="4 20">Belongs to the FGGY kinase family.</text>
</comment>
<evidence type="ECO:0000256" key="9">
    <source>
        <dbReference type="ARBA" id="ARBA00022741"/>
    </source>
</evidence>
<dbReference type="InterPro" id="IPR018483">
    <property type="entry name" value="Carb_kinase_FGGY_CS"/>
</dbReference>
<dbReference type="InterPro" id="IPR018484">
    <property type="entry name" value="FGGY_N"/>
</dbReference>
<evidence type="ECO:0000256" key="18">
    <source>
        <dbReference type="ARBA" id="ARBA00045165"/>
    </source>
</evidence>
<dbReference type="EC" id="2.7.1.30" evidence="6"/>
<evidence type="ECO:0000256" key="23">
    <source>
        <dbReference type="SAM" id="MobiDB-lite"/>
    </source>
</evidence>
<keyword evidence="7" id="KW-0963">Cytoplasm</keyword>
<accession>A0A8K1GWA1</accession>
<feature type="region of interest" description="Disordered" evidence="23">
    <location>
        <begin position="641"/>
        <end position="661"/>
    </location>
</feature>
<feature type="compositionally biased region" description="Low complexity" evidence="23">
    <location>
        <begin position="937"/>
        <end position="946"/>
    </location>
</feature>
<evidence type="ECO:0000256" key="4">
    <source>
        <dbReference type="ARBA" id="ARBA00009156"/>
    </source>
</evidence>
<evidence type="ECO:0000256" key="11">
    <source>
        <dbReference type="ARBA" id="ARBA00022798"/>
    </source>
</evidence>
<dbReference type="CDD" id="cd07793">
    <property type="entry name" value="ASKHA_NBD_FGGY_GK5-like"/>
    <property type="match status" value="1"/>
</dbReference>
<dbReference type="FunFam" id="1.10.10.10:FF:000047">
    <property type="entry name" value="Transcription factor"/>
    <property type="match status" value="1"/>
</dbReference>
<evidence type="ECO:0000313" key="26">
    <source>
        <dbReference type="EMBL" id="TRZ25992.1"/>
    </source>
</evidence>
<dbReference type="CDD" id="cd14458">
    <property type="entry name" value="DP_DD"/>
    <property type="match status" value="1"/>
</dbReference>
<dbReference type="GO" id="GO:0005737">
    <property type="term" value="C:cytoplasm"/>
    <property type="evidence" value="ECO:0007669"/>
    <property type="project" value="UniProtKB-SubCell"/>
</dbReference>
<dbReference type="GO" id="GO:0000977">
    <property type="term" value="F:RNA polymerase II transcription regulatory region sequence-specific DNA binding"/>
    <property type="evidence" value="ECO:0007669"/>
    <property type="project" value="TreeGrafter"/>
</dbReference>
<evidence type="ECO:0000256" key="2">
    <source>
        <dbReference type="ARBA" id="ARBA00004496"/>
    </source>
</evidence>
<evidence type="ECO:0000256" key="1">
    <source>
        <dbReference type="ARBA" id="ARBA00004123"/>
    </source>
</evidence>
<evidence type="ECO:0000256" key="14">
    <source>
        <dbReference type="ARBA" id="ARBA00023125"/>
    </source>
</evidence>
<evidence type="ECO:0000313" key="27">
    <source>
        <dbReference type="Proteomes" id="UP000796761"/>
    </source>
</evidence>
<dbReference type="InterPro" id="IPR003316">
    <property type="entry name" value="E2F_WHTH_DNA-bd_dom"/>
</dbReference>
<keyword evidence="16 21" id="KW-0539">Nucleus</keyword>
<dbReference type="InterPro" id="IPR018485">
    <property type="entry name" value="FGGY_C"/>
</dbReference>
<comment type="pathway">
    <text evidence="3">Polyol metabolism; glycerol degradation via glycerol kinase pathway; sn-glycerol 3-phosphate from glycerol: step 1/1.</text>
</comment>
<dbReference type="AlphaFoldDB" id="A0A8K1GWA1"/>
<evidence type="ECO:0000256" key="19">
    <source>
        <dbReference type="ARBA" id="ARBA00047192"/>
    </source>
</evidence>
<evidence type="ECO:0000259" key="24">
    <source>
        <dbReference type="SMART" id="SM01138"/>
    </source>
</evidence>
<evidence type="ECO:0000256" key="6">
    <source>
        <dbReference type="ARBA" id="ARBA00012099"/>
    </source>
</evidence>
<keyword evidence="15 21" id="KW-0804">Transcription</keyword>
<evidence type="ECO:0000256" key="8">
    <source>
        <dbReference type="ARBA" id="ARBA00022679"/>
    </source>
</evidence>
<dbReference type="FunFam" id="3.30.420.40:FF:000102">
    <property type="entry name" value="Putative glycerol kinase 5"/>
    <property type="match status" value="1"/>
</dbReference>
<dbReference type="InterPro" id="IPR037241">
    <property type="entry name" value="E2F-DP_heterodim"/>
</dbReference>
<evidence type="ECO:0000256" key="17">
    <source>
        <dbReference type="ARBA" id="ARBA00033026"/>
    </source>
</evidence>
<dbReference type="Pfam" id="PF02319">
    <property type="entry name" value="WHD_E2F_TDP"/>
    <property type="match status" value="1"/>
</dbReference>
<dbReference type="GO" id="GO:0005667">
    <property type="term" value="C:transcription regulator complex"/>
    <property type="evidence" value="ECO:0007669"/>
    <property type="project" value="InterPro"/>
</dbReference>
<evidence type="ECO:0000259" key="25">
    <source>
        <dbReference type="SMART" id="SM01372"/>
    </source>
</evidence>
<dbReference type="Gene3D" id="1.20.140.80">
    <property type="entry name" value="Transcription factor DP"/>
    <property type="match status" value="1"/>
</dbReference>
<dbReference type="Pfam" id="PF08781">
    <property type="entry name" value="DP"/>
    <property type="match status" value="1"/>
</dbReference>
<keyword evidence="10 20" id="KW-0418">Kinase</keyword>
<dbReference type="SMART" id="SM01372">
    <property type="entry name" value="E2F_TDP"/>
    <property type="match status" value="1"/>
</dbReference>
<evidence type="ECO:0000256" key="22">
    <source>
        <dbReference type="SAM" id="Coils"/>
    </source>
</evidence>
<dbReference type="Gene3D" id="3.30.420.40">
    <property type="match status" value="2"/>
</dbReference>
<dbReference type="GO" id="GO:0005634">
    <property type="term" value="C:nucleus"/>
    <property type="evidence" value="ECO:0007669"/>
    <property type="project" value="UniProtKB-SubCell"/>
</dbReference>
<organism evidence="26 27">
    <name type="scientific">Zosterops borbonicus</name>
    <dbReference type="NCBI Taxonomy" id="364589"/>
    <lineage>
        <taxon>Eukaryota</taxon>
        <taxon>Metazoa</taxon>
        <taxon>Chordata</taxon>
        <taxon>Craniata</taxon>
        <taxon>Vertebrata</taxon>
        <taxon>Euteleostomi</taxon>
        <taxon>Archelosauria</taxon>
        <taxon>Archosauria</taxon>
        <taxon>Dinosauria</taxon>
        <taxon>Saurischia</taxon>
        <taxon>Theropoda</taxon>
        <taxon>Coelurosauria</taxon>
        <taxon>Aves</taxon>
        <taxon>Neognathae</taxon>
        <taxon>Neoaves</taxon>
        <taxon>Telluraves</taxon>
        <taxon>Australaves</taxon>
        <taxon>Passeriformes</taxon>
        <taxon>Sylvioidea</taxon>
        <taxon>Zosteropidae</taxon>
        <taxon>Zosterops</taxon>
    </lineage>
</organism>
<dbReference type="InterPro" id="IPR037444">
    <property type="entry name" value="GK5"/>
</dbReference>
<evidence type="ECO:0000256" key="21">
    <source>
        <dbReference type="RuleBase" id="RU003796"/>
    </source>
</evidence>
<dbReference type="Pfam" id="PF00370">
    <property type="entry name" value="FGGY_N"/>
    <property type="match status" value="1"/>
</dbReference>
<gene>
    <name evidence="26" type="ORF">HGM15179_001115</name>
</gene>
<dbReference type="GO" id="GO:0000981">
    <property type="term" value="F:DNA-binding transcription factor activity, RNA polymerase II-specific"/>
    <property type="evidence" value="ECO:0007669"/>
    <property type="project" value="TreeGrafter"/>
</dbReference>
<feature type="compositionally biased region" description="Acidic residues" evidence="23">
    <location>
        <begin position="955"/>
        <end position="970"/>
    </location>
</feature>
<sequence length="970" mass="106721">MPRGQPDSGAAPPHYVLGVDVGSTVVKCHVYDRAAAVRGSSCRKVESLYPHPGWVELDPEVLWSQFIAVIKETVQAAGLHMRQIAGVGISTQRGTFITWHKKTGKPFHNFISWQDLRSAELVNSWNKSLLLKVIHVIFTVLHFLTGSDRYLAPSFLTFSTHQTSMKLSWVFKNIHEAEEAAKKNNCCFGTVDTWLLYRLTKGSVYATDYSNASSTGIFEPFTKCWSPTLCNLLSIPMSIFPPVKDTSFNFGSTDSEIFGIPIPIMAVVADQQSAMFGECCFHPGDVKLTMGTGGFWNVNTGEHLFASRGSLYPLIGWKIGEEVVYLTEGSISDIGTAIKWAQDIELLTNVDETAEMAKSVADSQGVCFIPGLQVSGDDPYLCASFMGLNPSTNRNHLVRAILESVAFRNKLLYDIIVEKVNIPLRTIRADGGVSNNSFVMQMTSDLINKKIEKPANVDMSSLGAAFLAGLASGCFHQFGKYMQFYIFYQLNLIVKAWRPLELSGGAADGKPSSTPFSPTAGILTVLELDWVTEDQVGVTSTNGDLKGFIDQNQSPTKGNISVITLPVSSTNSPTKILPKTLGPINVNVGPQMIISTPQRLTSSGSVLIGSPYNPAPTMVTQTHITEASGWVPGERKRSQEIIESDFSESKRSKKGDKNGKGLRHFSMKVCEKVQRKGTTSYNEVADELVSEFTNSNSHLPTDSQAYDQKNIRRRVYDALNVLMAMNIISKEKKEIRWIGLPTNSAQECQNLEVEKQKRIERIKQKRAQLQELLLQQIAFKNLVQRNQQNEQQNQGPPSLTSTIQLPFLIVNTSKRTIIDCSISSDKFEYLFNFDNTFEIHDDSEVLKRMGMSFGLEAGKCSAEDLRTAKSLVPKALEGYITDMSAGFSWINQGLLSAQAVSHFEAAGGTYDAKSSENPGLCLDAEVALATGQLLGPSSQQSSSAASRGETPCSFNEEDEEDEDEDSSSPE</sequence>
<evidence type="ECO:0000256" key="10">
    <source>
        <dbReference type="ARBA" id="ARBA00022777"/>
    </source>
</evidence>
<dbReference type="SMART" id="SM01138">
    <property type="entry name" value="DP"/>
    <property type="match status" value="1"/>
</dbReference>
<keyword evidence="27" id="KW-1185">Reference proteome</keyword>
<dbReference type="GO" id="GO:0004370">
    <property type="term" value="F:glycerol kinase activity"/>
    <property type="evidence" value="ECO:0007669"/>
    <property type="project" value="UniProtKB-EC"/>
</dbReference>
<keyword evidence="13 21" id="KW-0805">Transcription regulation</keyword>
<dbReference type="SUPFAM" id="SSF53067">
    <property type="entry name" value="Actin-like ATPase domain"/>
    <property type="match status" value="2"/>
</dbReference>
<keyword evidence="8 20" id="KW-0808">Transferase</keyword>
<feature type="region of interest" description="Disordered" evidence="23">
    <location>
        <begin position="932"/>
        <end position="970"/>
    </location>
</feature>
<dbReference type="OrthoDB" id="6278781at2759"/>
<keyword evidence="22" id="KW-0175">Coiled coil</keyword>
<dbReference type="InterPro" id="IPR014889">
    <property type="entry name" value="Transc_factor_DP_C"/>
</dbReference>
<comment type="caution">
    <text evidence="26">The sequence shown here is derived from an EMBL/GenBank/DDBJ whole genome shotgun (WGS) entry which is preliminary data.</text>
</comment>
<dbReference type="GO" id="GO:0005524">
    <property type="term" value="F:ATP binding"/>
    <property type="evidence" value="ECO:0007669"/>
    <property type="project" value="UniProtKB-KW"/>
</dbReference>
<dbReference type="FunFam" id="3.30.420.40:FF:000104">
    <property type="entry name" value="putative glycerol kinase 5"/>
    <property type="match status" value="1"/>
</dbReference>
<dbReference type="PROSITE" id="PS00445">
    <property type="entry name" value="FGGY_KINASES_2"/>
    <property type="match status" value="1"/>
</dbReference>
<reference evidence="26" key="1">
    <citation type="submission" date="2019-04" db="EMBL/GenBank/DDBJ databases">
        <title>Genome assembly of Zosterops borbonicus 15179.</title>
        <authorList>
            <person name="Leroy T."/>
            <person name="Anselmetti Y."/>
            <person name="Tilak M.-K."/>
            <person name="Nabholz B."/>
        </authorList>
    </citation>
    <scope>NUCLEOTIDE SEQUENCE</scope>
    <source>
        <strain evidence="26">HGM_15179</strain>
        <tissue evidence="26">Muscle</tissue>
    </source>
</reference>
<keyword evidence="11" id="KW-0319">Glycerol metabolism</keyword>
<dbReference type="InterPro" id="IPR038168">
    <property type="entry name" value="TF_DP_C_sf"/>
</dbReference>
<feature type="domain" description="Transcription factor DP C-terminal" evidence="24">
    <location>
        <begin position="746"/>
        <end position="890"/>
    </location>
</feature>
<dbReference type="FunFam" id="1.20.140.80:FF:000001">
    <property type="entry name" value="Transcription factor"/>
    <property type="match status" value="1"/>
</dbReference>
<dbReference type="InterPro" id="IPR043129">
    <property type="entry name" value="ATPase_NBD"/>
</dbReference>
<comment type="similarity">
    <text evidence="5 21">Belongs to the E2F/DP family.</text>
</comment>
<dbReference type="SUPFAM" id="SSF46785">
    <property type="entry name" value="Winged helix' DNA-binding domain"/>
    <property type="match status" value="1"/>
</dbReference>
<feature type="compositionally biased region" description="Basic and acidic residues" evidence="23">
    <location>
        <begin position="647"/>
        <end position="659"/>
    </location>
</feature>
<dbReference type="InterPro" id="IPR036390">
    <property type="entry name" value="WH_DNA-bd_sf"/>
</dbReference>
<proteinExistence type="inferred from homology"/>
<evidence type="ECO:0000256" key="13">
    <source>
        <dbReference type="ARBA" id="ARBA00023015"/>
    </source>
</evidence>
<name>A0A8K1GWA1_9PASS</name>
<dbReference type="SUPFAM" id="SSF144074">
    <property type="entry name" value="E2F-DP heterodimerization region"/>
    <property type="match status" value="1"/>
</dbReference>
<dbReference type="EMBL" id="SWJQ01000019">
    <property type="protein sequence ID" value="TRZ25992.1"/>
    <property type="molecule type" value="Genomic_DNA"/>
</dbReference>
<feature type="domain" description="E2F/DP family winged-helix DNA-binding" evidence="25">
    <location>
        <begin position="657"/>
        <end position="739"/>
    </location>
</feature>
<dbReference type="Gene3D" id="1.10.10.10">
    <property type="entry name" value="Winged helix-like DNA-binding domain superfamily/Winged helix DNA-binding domain"/>
    <property type="match status" value="1"/>
</dbReference>
<comment type="subcellular location">
    <subcellularLocation>
        <location evidence="2">Cytoplasm</location>
    </subcellularLocation>
    <subcellularLocation>
        <location evidence="1 21">Nucleus</location>
    </subcellularLocation>
</comment>
<dbReference type="InterPro" id="IPR036388">
    <property type="entry name" value="WH-like_DNA-bd_sf"/>
</dbReference>
<evidence type="ECO:0000256" key="15">
    <source>
        <dbReference type="ARBA" id="ARBA00023163"/>
    </source>
</evidence>
<dbReference type="PANTHER" id="PTHR12548">
    <property type="entry name" value="TRANSCRIPTION FACTOR DP"/>
    <property type="match status" value="1"/>
</dbReference>
<evidence type="ECO:0000256" key="16">
    <source>
        <dbReference type="ARBA" id="ARBA00023242"/>
    </source>
</evidence>
<dbReference type="UniPathway" id="UPA00618">
    <property type="reaction ID" value="UER00672"/>
</dbReference>
<evidence type="ECO:0000256" key="3">
    <source>
        <dbReference type="ARBA" id="ARBA00005190"/>
    </source>
</evidence>
<dbReference type="GO" id="GO:0051726">
    <property type="term" value="P:regulation of cell cycle"/>
    <property type="evidence" value="ECO:0007669"/>
    <property type="project" value="InterPro"/>
</dbReference>
<evidence type="ECO:0000256" key="20">
    <source>
        <dbReference type="RuleBase" id="RU003733"/>
    </source>
</evidence>
<feature type="coiled-coil region" evidence="22">
    <location>
        <begin position="745"/>
        <end position="772"/>
    </location>
</feature>
<evidence type="ECO:0000256" key="12">
    <source>
        <dbReference type="ARBA" id="ARBA00022840"/>
    </source>
</evidence>
<dbReference type="Pfam" id="PF02782">
    <property type="entry name" value="FGGY_C"/>
    <property type="match status" value="1"/>
</dbReference>
<evidence type="ECO:0000256" key="5">
    <source>
        <dbReference type="ARBA" id="ARBA00010940"/>
    </source>
</evidence>
<dbReference type="GO" id="GO:0019563">
    <property type="term" value="P:glycerol catabolic process"/>
    <property type="evidence" value="ECO:0007669"/>
    <property type="project" value="UniProtKB-UniPathway"/>
</dbReference>
<evidence type="ECO:0000256" key="7">
    <source>
        <dbReference type="ARBA" id="ARBA00022490"/>
    </source>
</evidence>
<keyword evidence="9" id="KW-0547">Nucleotide-binding</keyword>
<protein>
    <recommendedName>
        <fullName evidence="19">Glycerol kinase 5</fullName>
        <ecNumber evidence="6">2.7.1.30</ecNumber>
    </recommendedName>
    <alternativeName>
        <fullName evidence="17">ATP:glycerol 3-phosphotransferase 5</fullName>
    </alternativeName>
</protein>
<dbReference type="Proteomes" id="UP000796761">
    <property type="component" value="Unassembled WGS sequence"/>
</dbReference>
<comment type="function">
    <text evidence="18">Skin-specific kinase that plays a key role in glycerol metabolism, catalyzing its phosphorylation to produce sn-glycerol 3-phosphate. Involved in skin-specific regulation of sterol regulatory element-binding protein (SREBP) processing and lipid biosynthesis.</text>
</comment>
<dbReference type="PANTHER" id="PTHR12548:SF5">
    <property type="entry name" value="TRANSCRIPTION FACTOR DP-2"/>
    <property type="match status" value="1"/>
</dbReference>